<reference evidence="10" key="1">
    <citation type="submission" date="2022-11" db="UniProtKB">
        <authorList>
            <consortium name="WormBaseParasite"/>
        </authorList>
    </citation>
    <scope>IDENTIFICATION</scope>
</reference>
<evidence type="ECO:0000256" key="7">
    <source>
        <dbReference type="ARBA" id="ARBA00023136"/>
    </source>
</evidence>
<evidence type="ECO:0000313" key="10">
    <source>
        <dbReference type="WBParaSite" id="PSAMB.scaffold5475size11609.g26692.t1"/>
    </source>
</evidence>
<evidence type="ECO:0000256" key="2">
    <source>
        <dbReference type="ARBA" id="ARBA00004687"/>
    </source>
</evidence>
<dbReference type="GO" id="GO:0005789">
    <property type="term" value="C:endoplasmic reticulum membrane"/>
    <property type="evidence" value="ECO:0007669"/>
    <property type="project" value="UniProtKB-SubCell"/>
</dbReference>
<evidence type="ECO:0000256" key="1">
    <source>
        <dbReference type="ARBA" id="ARBA00004477"/>
    </source>
</evidence>
<comment type="pathway">
    <text evidence="2">Glycolipid biosynthesis; glycosylphosphatidylinositol-anchor biosynthesis.</text>
</comment>
<keyword evidence="3" id="KW-0337">GPI-anchor biosynthesis</keyword>
<keyword evidence="4 8" id="KW-0812">Transmembrane</keyword>
<sequence length="148" mass="16387">MGLWAVLRAIWFVIVGIPIFYVVAVLFGAPLLSELYETLTFAIALSCLVFFPLGLTFTSYDQLGRLVFENRPDTKRQLVAQRIAFGSVLGAWGGAAVIPLDWDRPWQIWPTPCVAGGVIGAFLGLLLAIFALRCGPLTFSKRQKWKIV</sequence>
<keyword evidence="9" id="KW-1185">Reference proteome</keyword>
<comment type="subcellular location">
    <subcellularLocation>
        <location evidence="1">Endoplasmic reticulum membrane</location>
        <topology evidence="1">Multi-pass membrane protein</topology>
    </subcellularLocation>
</comment>
<name>A0A914WW34_9BILA</name>
<feature type="transmembrane region" description="Helical" evidence="8">
    <location>
        <begin position="9"/>
        <end position="32"/>
    </location>
</feature>
<dbReference type="InterPro" id="IPR009580">
    <property type="entry name" value="GPI_biosynthesis_protein_Pig-F"/>
</dbReference>
<dbReference type="Pfam" id="PF06699">
    <property type="entry name" value="PIG-F"/>
    <property type="match status" value="1"/>
</dbReference>
<feature type="transmembrane region" description="Helical" evidence="8">
    <location>
        <begin position="106"/>
        <end position="132"/>
    </location>
</feature>
<dbReference type="WBParaSite" id="PSAMB.scaffold5475size11609.g26692.t1">
    <property type="protein sequence ID" value="PSAMB.scaffold5475size11609.g26692.t1"/>
    <property type="gene ID" value="PSAMB.scaffold5475size11609.g26692"/>
</dbReference>
<dbReference type="GO" id="GO:0006506">
    <property type="term" value="P:GPI anchor biosynthetic process"/>
    <property type="evidence" value="ECO:0007669"/>
    <property type="project" value="UniProtKB-KW"/>
</dbReference>
<evidence type="ECO:0000256" key="6">
    <source>
        <dbReference type="ARBA" id="ARBA00022989"/>
    </source>
</evidence>
<organism evidence="9 10">
    <name type="scientific">Plectus sambesii</name>
    <dbReference type="NCBI Taxonomy" id="2011161"/>
    <lineage>
        <taxon>Eukaryota</taxon>
        <taxon>Metazoa</taxon>
        <taxon>Ecdysozoa</taxon>
        <taxon>Nematoda</taxon>
        <taxon>Chromadorea</taxon>
        <taxon>Plectida</taxon>
        <taxon>Plectina</taxon>
        <taxon>Plectoidea</taxon>
        <taxon>Plectidae</taxon>
        <taxon>Plectus</taxon>
    </lineage>
</organism>
<protein>
    <submittedName>
        <fullName evidence="10">Phosphatidylinositol-glycan biosynthesis class F protein</fullName>
    </submittedName>
</protein>
<keyword evidence="5" id="KW-0256">Endoplasmic reticulum</keyword>
<dbReference type="Proteomes" id="UP000887566">
    <property type="component" value="Unplaced"/>
</dbReference>
<evidence type="ECO:0000256" key="5">
    <source>
        <dbReference type="ARBA" id="ARBA00022824"/>
    </source>
</evidence>
<evidence type="ECO:0000256" key="3">
    <source>
        <dbReference type="ARBA" id="ARBA00022502"/>
    </source>
</evidence>
<evidence type="ECO:0000256" key="8">
    <source>
        <dbReference type="SAM" id="Phobius"/>
    </source>
</evidence>
<evidence type="ECO:0000313" key="9">
    <source>
        <dbReference type="Proteomes" id="UP000887566"/>
    </source>
</evidence>
<feature type="transmembrane region" description="Helical" evidence="8">
    <location>
        <begin position="79"/>
        <end position="100"/>
    </location>
</feature>
<keyword evidence="7 8" id="KW-0472">Membrane</keyword>
<evidence type="ECO:0000256" key="4">
    <source>
        <dbReference type="ARBA" id="ARBA00022692"/>
    </source>
</evidence>
<feature type="transmembrane region" description="Helical" evidence="8">
    <location>
        <begin position="38"/>
        <end position="58"/>
    </location>
</feature>
<keyword evidence="6 8" id="KW-1133">Transmembrane helix</keyword>
<proteinExistence type="predicted"/>
<accession>A0A914WW34</accession>
<dbReference type="AlphaFoldDB" id="A0A914WW34"/>